<dbReference type="Proteomes" id="UP000658733">
    <property type="component" value="Unassembled WGS sequence"/>
</dbReference>
<feature type="transmembrane region" description="Helical" evidence="1">
    <location>
        <begin position="12"/>
        <end position="37"/>
    </location>
</feature>
<accession>A0A843AMX4</accession>
<protein>
    <submittedName>
        <fullName evidence="2">Ig-like domain repeat protein</fullName>
    </submittedName>
</protein>
<evidence type="ECO:0000313" key="2">
    <source>
        <dbReference type="EMBL" id="MBF4468659.1"/>
    </source>
</evidence>
<dbReference type="SUPFAM" id="SSF49373">
    <property type="entry name" value="Invasin/intimin cell-adhesion fragments"/>
    <property type="match status" value="1"/>
</dbReference>
<gene>
    <name evidence="2" type="ORF">ISP01_04575</name>
</gene>
<organism evidence="2 3">
    <name type="scientific">Methanobrevibacter arboriphilus</name>
    <dbReference type="NCBI Taxonomy" id="39441"/>
    <lineage>
        <taxon>Archaea</taxon>
        <taxon>Methanobacteriati</taxon>
        <taxon>Methanobacteriota</taxon>
        <taxon>Methanomada group</taxon>
        <taxon>Methanobacteria</taxon>
        <taxon>Methanobacteriales</taxon>
        <taxon>Methanobacteriaceae</taxon>
        <taxon>Methanobrevibacter</taxon>
    </lineage>
</organism>
<dbReference type="InterPro" id="IPR012334">
    <property type="entry name" value="Pectin_lyas_fold"/>
</dbReference>
<dbReference type="InterPro" id="IPR011050">
    <property type="entry name" value="Pectin_lyase_fold/virulence"/>
</dbReference>
<dbReference type="EMBL" id="JADIIN010000036">
    <property type="protein sequence ID" value="MBF4468659.1"/>
    <property type="molecule type" value="Genomic_DNA"/>
</dbReference>
<reference evidence="2" key="1">
    <citation type="submission" date="2020-10" db="EMBL/GenBank/DDBJ databases">
        <title>Dehalococcoides mccartyi of a TCE/Cr reducing biochatode.</title>
        <authorList>
            <person name="Matturro B."/>
        </authorList>
    </citation>
    <scope>NUCLEOTIDE SEQUENCE</scope>
    <source>
        <strain evidence="2">Bin4</strain>
    </source>
</reference>
<dbReference type="Gene3D" id="2.60.40.10">
    <property type="entry name" value="Immunoglobulins"/>
    <property type="match status" value="1"/>
</dbReference>
<sequence length="789" mass="87539">MTIRKFEEQLNIYIFSILSFFLIFSILFISISSVSAINVDNSTNNSLYTAISNSNETVFELNGTYKENTSITLNRNITIRGSGSEKAIIELHDHNNFFKIPGFHLTLENLIFKNMSNGKNGLVYSYANNGKIEITNCSFTDFSSKSFRVVSTSKFNIVLIKDSVFESDSTSSFGAIQMSGGILEINNSNFTNCFIFGSPIATINNCIFDDYKYGDNIDIAAAAIHLSASQNMNTISNSTFINNDIAIMMTNSHVLLDNCSFNYNSLAFRTRISTSDINITNSIFKNNDIVFHLNNTATLKAIGSTFINNNVTFNIITGSCDVSYSRFVNNTNILENDSEGSFIGDYNWWGSNVLPESVANLVSKYFIVGFVNSSEFIFGENLTFNYLLRLNDSSTFDKDLLPEFFGDYYDSNGNTGSVLFSDSDYSFSPLMDHDNYNLIFFMDNEIINFEHVFVADYSELEGLVDSIRNVIHLLESSDYSAESWNNLSESIRSARSMIGNDTADTQAKLDAQILALQNAFGSLTFNYAVLEDSVGDAINNTTGLDKSLYTADSWNLLQKALTDAQSMLNSRNATNYDNIDSLVVALDYAVRKLAMKNGVVLSLITPTINKGQVTNIAVTLKSTDGKLLGNQKVQITINGKTLTGSTNAKGVANFYVKNLKVGKFAVNAKYSGDGNYKSGVKSGSQVVKGIADLVINKVKRSGNSYKITVKNSGSVKSGITKLKLWFKKGKKTYSKIVKVKSIGVGKYLTVSVKFFKYSTHKKLVKYVQVNYNKAIKESNYKNDLKKFKV</sequence>
<keyword evidence="1" id="KW-0472">Membrane</keyword>
<dbReference type="InterPro" id="IPR013783">
    <property type="entry name" value="Ig-like_fold"/>
</dbReference>
<evidence type="ECO:0000313" key="3">
    <source>
        <dbReference type="Proteomes" id="UP000658733"/>
    </source>
</evidence>
<keyword evidence="1" id="KW-0812">Transmembrane</keyword>
<dbReference type="SUPFAM" id="SSF51126">
    <property type="entry name" value="Pectin lyase-like"/>
    <property type="match status" value="1"/>
</dbReference>
<keyword evidence="1" id="KW-1133">Transmembrane helix</keyword>
<dbReference type="Gene3D" id="1.20.1270.90">
    <property type="entry name" value="AF1782-like"/>
    <property type="match status" value="1"/>
</dbReference>
<dbReference type="Gene3D" id="2.160.20.10">
    <property type="entry name" value="Single-stranded right-handed beta-helix, Pectin lyase-like"/>
    <property type="match status" value="1"/>
</dbReference>
<dbReference type="RefSeq" id="WP_278522602.1">
    <property type="nucleotide sequence ID" value="NZ_JADIIN010000036.1"/>
</dbReference>
<dbReference type="Gene3D" id="1.20.1270.70">
    <property type="entry name" value="Designed single chain three-helix bundle"/>
    <property type="match status" value="1"/>
</dbReference>
<evidence type="ECO:0000256" key="1">
    <source>
        <dbReference type="SAM" id="Phobius"/>
    </source>
</evidence>
<dbReference type="AlphaFoldDB" id="A0A843AMX4"/>
<comment type="caution">
    <text evidence="2">The sequence shown here is derived from an EMBL/GenBank/DDBJ whole genome shotgun (WGS) entry which is preliminary data.</text>
</comment>
<proteinExistence type="predicted"/>
<name>A0A843AMX4_METAZ</name>
<dbReference type="InterPro" id="IPR008964">
    <property type="entry name" value="Invasin/intimin_cell_adhesion"/>
</dbReference>